<dbReference type="InterPro" id="IPR050560">
    <property type="entry name" value="MYB_TF"/>
</dbReference>
<evidence type="ECO:0000313" key="6">
    <source>
        <dbReference type="EMBL" id="KAA8497884.1"/>
    </source>
</evidence>
<feature type="region of interest" description="Disordered" evidence="3">
    <location>
        <begin position="226"/>
        <end position="260"/>
    </location>
</feature>
<evidence type="ECO:0000259" key="5">
    <source>
        <dbReference type="PROSITE" id="PS51294"/>
    </source>
</evidence>
<proteinExistence type="predicted"/>
<dbReference type="SMART" id="SM00717">
    <property type="entry name" value="SANT"/>
    <property type="match status" value="2"/>
</dbReference>
<dbReference type="Gene3D" id="1.10.10.60">
    <property type="entry name" value="Homeodomain-like"/>
    <property type="match status" value="2"/>
</dbReference>
<feature type="domain" description="HTH myb-type" evidence="5">
    <location>
        <begin position="58"/>
        <end position="105"/>
    </location>
</feature>
<keyword evidence="1" id="KW-0677">Repeat</keyword>
<dbReference type="PANTHER" id="PTHR45614">
    <property type="entry name" value="MYB PROTEIN-RELATED"/>
    <property type="match status" value="1"/>
</dbReference>
<name>A0A5J4Z4L5_PORPP</name>
<dbReference type="GO" id="GO:0005634">
    <property type="term" value="C:nucleus"/>
    <property type="evidence" value="ECO:0007669"/>
    <property type="project" value="TreeGrafter"/>
</dbReference>
<evidence type="ECO:0000256" key="2">
    <source>
        <dbReference type="ARBA" id="ARBA00023125"/>
    </source>
</evidence>
<dbReference type="GO" id="GO:0000978">
    <property type="term" value="F:RNA polymerase II cis-regulatory region sequence-specific DNA binding"/>
    <property type="evidence" value="ECO:0007669"/>
    <property type="project" value="TreeGrafter"/>
</dbReference>
<keyword evidence="2" id="KW-0238">DNA-binding</keyword>
<dbReference type="SUPFAM" id="SSF46689">
    <property type="entry name" value="Homeodomain-like"/>
    <property type="match status" value="1"/>
</dbReference>
<dbReference type="InterPro" id="IPR017930">
    <property type="entry name" value="Myb_dom"/>
</dbReference>
<evidence type="ECO:0000313" key="7">
    <source>
        <dbReference type="Proteomes" id="UP000324585"/>
    </source>
</evidence>
<gene>
    <name evidence="6" type="ORF">FVE85_5469</name>
</gene>
<accession>A0A5J4Z4L5</accession>
<feature type="domain" description="HTH myb-type" evidence="5">
    <location>
        <begin position="106"/>
        <end position="160"/>
    </location>
</feature>
<evidence type="ECO:0000256" key="3">
    <source>
        <dbReference type="SAM" id="MobiDB-lite"/>
    </source>
</evidence>
<dbReference type="PROSITE" id="PS50090">
    <property type="entry name" value="MYB_LIKE"/>
    <property type="match status" value="2"/>
</dbReference>
<feature type="compositionally biased region" description="Basic and acidic residues" evidence="3">
    <location>
        <begin position="26"/>
        <end position="38"/>
    </location>
</feature>
<reference evidence="7" key="1">
    <citation type="journal article" date="2019" name="Nat. Commun.">
        <title>Expansion of phycobilisome linker gene families in mesophilic red algae.</title>
        <authorList>
            <person name="Lee J."/>
            <person name="Kim D."/>
            <person name="Bhattacharya D."/>
            <person name="Yoon H.S."/>
        </authorList>
    </citation>
    <scope>NUCLEOTIDE SEQUENCE [LARGE SCALE GENOMIC DNA]</scope>
    <source>
        <strain evidence="7">CCMP 1328</strain>
    </source>
</reference>
<dbReference type="EMBL" id="VRMN01000001">
    <property type="protein sequence ID" value="KAA8497884.1"/>
    <property type="molecule type" value="Genomic_DNA"/>
</dbReference>
<evidence type="ECO:0000259" key="4">
    <source>
        <dbReference type="PROSITE" id="PS50090"/>
    </source>
</evidence>
<dbReference type="OrthoDB" id="5805at2759"/>
<dbReference type="PROSITE" id="PS51294">
    <property type="entry name" value="HTH_MYB"/>
    <property type="match status" value="2"/>
</dbReference>
<dbReference type="CDD" id="cd00167">
    <property type="entry name" value="SANT"/>
    <property type="match status" value="2"/>
</dbReference>
<organism evidence="6 7">
    <name type="scientific">Porphyridium purpureum</name>
    <name type="common">Red alga</name>
    <name type="synonym">Porphyridium cruentum</name>
    <dbReference type="NCBI Taxonomy" id="35688"/>
    <lineage>
        <taxon>Eukaryota</taxon>
        <taxon>Rhodophyta</taxon>
        <taxon>Bangiophyceae</taxon>
        <taxon>Porphyridiales</taxon>
        <taxon>Porphyridiaceae</taxon>
        <taxon>Porphyridium</taxon>
    </lineage>
</organism>
<feature type="domain" description="Myb-like" evidence="4">
    <location>
        <begin position="54"/>
        <end position="105"/>
    </location>
</feature>
<dbReference type="AlphaFoldDB" id="A0A5J4Z4L5"/>
<feature type="compositionally biased region" description="Basic and acidic residues" evidence="3">
    <location>
        <begin position="236"/>
        <end position="245"/>
    </location>
</feature>
<dbReference type="FunFam" id="1.10.10.60:FF:000010">
    <property type="entry name" value="Transcriptional activator Myb isoform A"/>
    <property type="match status" value="1"/>
</dbReference>
<dbReference type="GO" id="GO:0000981">
    <property type="term" value="F:DNA-binding transcription factor activity, RNA polymerase II-specific"/>
    <property type="evidence" value="ECO:0007669"/>
    <property type="project" value="TreeGrafter"/>
</dbReference>
<keyword evidence="7" id="KW-1185">Reference proteome</keyword>
<sequence>MAGAGIVGTPRGLDTGMDGTASELGASRDDAASVHDNGDPVMTTAATQEVRPGARRGRKGSWTPEEDAYLTRLVEQFGVRSWTALATMTDQRTGKQCRERWMNHLNPELKKGSWTEEEDRLIIELHKVHGNSWAVIAKHLPGRSDNIVKNHWNSTIKRRLVPTAQGSITDASSLASSAPNSPAVVKRQPVVCASSECGMPLSPVSPSSSSPFEMYVRGWPVTSGKPPLSPLPPLRIGEKEPREEAASDDEERPSSKRARLAGASSLDVVLGMHESQSSLSLVSAHTHEPLELVSQTLWSESSVDDILTAGLGAAQDDNEAAWAPCPHPDPFLFDIELISLF</sequence>
<evidence type="ECO:0000256" key="1">
    <source>
        <dbReference type="ARBA" id="ARBA00022737"/>
    </source>
</evidence>
<dbReference type="PANTHER" id="PTHR45614:SF274">
    <property type="entry name" value="MYB-LIKE DNA-BINDING PROTEIN"/>
    <property type="match status" value="1"/>
</dbReference>
<feature type="domain" description="Myb-like" evidence="4">
    <location>
        <begin position="106"/>
        <end position="156"/>
    </location>
</feature>
<protein>
    <submittedName>
        <fullName evidence="6">Myb-related protein B</fullName>
    </submittedName>
</protein>
<feature type="region of interest" description="Disordered" evidence="3">
    <location>
        <begin position="1"/>
        <end position="40"/>
    </location>
</feature>
<dbReference type="Pfam" id="PF00249">
    <property type="entry name" value="Myb_DNA-binding"/>
    <property type="match status" value="2"/>
</dbReference>
<comment type="caution">
    <text evidence="6">The sequence shown here is derived from an EMBL/GenBank/DDBJ whole genome shotgun (WGS) entry which is preliminary data.</text>
</comment>
<dbReference type="InterPro" id="IPR001005">
    <property type="entry name" value="SANT/Myb"/>
</dbReference>
<dbReference type="InterPro" id="IPR009057">
    <property type="entry name" value="Homeodomain-like_sf"/>
</dbReference>
<dbReference type="Proteomes" id="UP000324585">
    <property type="component" value="Unassembled WGS sequence"/>
</dbReference>